<dbReference type="EMBL" id="GCES01077777">
    <property type="protein sequence ID" value="JAR08546.1"/>
    <property type="molecule type" value="Transcribed_RNA"/>
</dbReference>
<organism evidence="7">
    <name type="scientific">Fundulus heteroclitus</name>
    <name type="common">Killifish</name>
    <name type="synonym">Mummichog</name>
    <dbReference type="NCBI Taxonomy" id="8078"/>
    <lineage>
        <taxon>Eukaryota</taxon>
        <taxon>Metazoa</taxon>
        <taxon>Chordata</taxon>
        <taxon>Craniata</taxon>
        <taxon>Vertebrata</taxon>
        <taxon>Euteleostomi</taxon>
        <taxon>Actinopterygii</taxon>
        <taxon>Neopterygii</taxon>
        <taxon>Teleostei</taxon>
        <taxon>Neoteleostei</taxon>
        <taxon>Acanthomorphata</taxon>
        <taxon>Ovalentaria</taxon>
        <taxon>Atherinomorphae</taxon>
        <taxon>Cyprinodontiformes</taxon>
        <taxon>Fundulidae</taxon>
        <taxon>Fundulus</taxon>
    </lineage>
</organism>
<dbReference type="EMBL" id="GCES01077782">
    <property type="protein sequence ID" value="JAR08541.1"/>
    <property type="molecule type" value="Transcribed_RNA"/>
</dbReference>
<dbReference type="GO" id="GO:0005737">
    <property type="term" value="C:cytoplasm"/>
    <property type="evidence" value="ECO:0007669"/>
    <property type="project" value="UniProtKB-SubCell"/>
</dbReference>
<dbReference type="PANTHER" id="PTHR10527">
    <property type="entry name" value="IMPORTIN BETA"/>
    <property type="match status" value="1"/>
</dbReference>
<feature type="region of interest" description="Disordered" evidence="6">
    <location>
        <begin position="654"/>
        <end position="685"/>
    </location>
</feature>
<dbReference type="GO" id="GO:0006606">
    <property type="term" value="P:protein import into nucleus"/>
    <property type="evidence" value="ECO:0007669"/>
    <property type="project" value="InterPro"/>
</dbReference>
<dbReference type="EMBL" id="GCES01077781">
    <property type="protein sequence ID" value="JAR08542.1"/>
    <property type="molecule type" value="Transcribed_RNA"/>
</dbReference>
<reference evidence="7" key="1">
    <citation type="submission" date="2015-01" db="EMBL/GenBank/DDBJ databases">
        <title>EvidentialGene: Evidence-directed Construction of Complete mRNA Transcriptomes without Genomes.</title>
        <authorList>
            <person name="Gilbert D.G."/>
        </authorList>
    </citation>
    <scope>NUCLEOTIDE SEQUENCE</scope>
</reference>
<evidence type="ECO:0000313" key="7">
    <source>
        <dbReference type="EMBL" id="JAR08540.1"/>
    </source>
</evidence>
<dbReference type="EMBL" id="GCES01077783">
    <property type="protein sequence ID" value="JAR08540.1"/>
    <property type="molecule type" value="Transcribed_RNA"/>
</dbReference>
<accession>A0A146UTL1</accession>
<dbReference type="InterPro" id="IPR040122">
    <property type="entry name" value="Importin_beta"/>
</dbReference>
<keyword evidence="4" id="KW-0677">Repeat</keyword>
<comment type="subcellular location">
    <subcellularLocation>
        <location evidence="1">Cytoplasm</location>
    </subcellularLocation>
</comment>
<keyword evidence="2" id="KW-0813">Transport</keyword>
<dbReference type="InterPro" id="IPR016024">
    <property type="entry name" value="ARM-type_fold"/>
</dbReference>
<protein>
    <submittedName>
        <fullName evidence="7">Importin 4</fullName>
    </submittedName>
</protein>
<dbReference type="SUPFAM" id="SSF48371">
    <property type="entry name" value="ARM repeat"/>
    <property type="match status" value="2"/>
</dbReference>
<dbReference type="EMBL" id="GCES01077780">
    <property type="protein sequence ID" value="JAR08543.1"/>
    <property type="molecule type" value="Transcribed_RNA"/>
</dbReference>
<dbReference type="EMBL" id="GCES01077778">
    <property type="protein sequence ID" value="JAR08545.1"/>
    <property type="molecule type" value="Transcribed_RNA"/>
</dbReference>
<sequence>MSSPTLVDLLRKLTSADGGLIRETTSQLKKYLSSDESVGELFVVLSDVGEEVGVRNAAGVMLRKKLRVWDRWSVDQQAMLRSGLIRLLGVEKDKKMLHNLVELCARAFCASYEASGGRLVSSWPELMEYICCGCGRVDDVSSRELCYSLLYSVLNSLTDDACPLLGCVAGVLASGMRDAGSARVRYECLKSVAVLVTDSECWGEGGGGGEEEDEGVAVLAGLVGEVPATIRSLLPPAVAADSVSFDSDLFDVFGSCVTHTRLMRLIDLTASVELAIEVMGCGELDAFVRKGALGYIVDLTRVRSSVIAKMEGAAETVLRRVFGVMCGLEENEYEHDSLLQQCTQTIDTLAQRLPSSVIVPTLLGACIEPAVADPHTYTRRAAFLALAVSVEGCCRYYAEHSITQLMQIILQGIVDPHSVVSLSALFALGELLSYAESYAAQYGATFMPVILDALTKVGDVNYEESQEDVQLWISRLFYALEEACECLDNELVPYLGDLFSRLFTIQKTNPSQRMQQFVFESVSFAVSAVDKLIAPYVDGLLDVVGGCIKARECNNECLAFTEALSALSNIFRYAETPQLRSYADSTANFAMQLLTTNADQDEPAERSAAYDVMAALTYVYKEKVDRALVSGLVEQALKTFNDDQDDTDLRHILRNGSSIDEDDDEDHVPDDDDVDDDVDDDDDDDDEFEILERDYADERVSALNLLSDLSVNSEESLVPHFDKIWSAVHRHLDHPDEDIQNNAIRCACCLLVMCFNVASKDSAAVDEARIQGMLVKLYDELEDKIKESEVHAMVISALNGIQILLSGFEKALFSVIAIERVANMLELVLTRKISCLNTAVDTDVDLEEPELDGLVMEAAGDVLPGCATCDPDDFSRHFSSCIAVLLNQLKRPNSARKAFVVATLACCINNQPKLFVDESIAFELFNTLMTDQNDEVSQNSVYGMRVLVNKAPAYCAPHFEHVLNTLHALVSQKKPQSDSTNKHSPSAALLDNICGCACSILKAVATHAPESTSKTILDFILNLLPLNADKENYGPLFECMTSEPISNAEFANNDSVAQKLCQEAIKTIVQDEADLSPDGQKALLKYLANQAHQKRDLLLKTLETCSEQQRNVVMDKITNNN</sequence>
<dbReference type="Gene3D" id="1.25.10.10">
    <property type="entry name" value="Leucine-rich Repeat Variant"/>
    <property type="match status" value="1"/>
</dbReference>
<evidence type="ECO:0000256" key="4">
    <source>
        <dbReference type="ARBA" id="ARBA00022737"/>
    </source>
</evidence>
<evidence type="ECO:0000256" key="1">
    <source>
        <dbReference type="ARBA" id="ARBA00004496"/>
    </source>
</evidence>
<keyword evidence="3" id="KW-0963">Cytoplasm</keyword>
<dbReference type="InterPro" id="IPR011989">
    <property type="entry name" value="ARM-like"/>
</dbReference>
<keyword evidence="5" id="KW-0653">Protein transport</keyword>
<evidence type="ECO:0000256" key="6">
    <source>
        <dbReference type="SAM" id="MobiDB-lite"/>
    </source>
</evidence>
<name>A0A146UTL1_FUNHE</name>
<evidence type="ECO:0000256" key="5">
    <source>
        <dbReference type="ARBA" id="ARBA00022927"/>
    </source>
</evidence>
<evidence type="ECO:0000256" key="2">
    <source>
        <dbReference type="ARBA" id="ARBA00022448"/>
    </source>
</evidence>
<evidence type="ECO:0000256" key="3">
    <source>
        <dbReference type="ARBA" id="ARBA00022490"/>
    </source>
</evidence>
<dbReference type="EMBL" id="GCES01077779">
    <property type="protein sequence ID" value="JAR08544.1"/>
    <property type="molecule type" value="Transcribed_RNA"/>
</dbReference>
<proteinExistence type="predicted"/>
<feature type="compositionally biased region" description="Acidic residues" evidence="6">
    <location>
        <begin position="659"/>
        <end position="685"/>
    </location>
</feature>
<dbReference type="AlphaFoldDB" id="A0A146UTL1"/>